<dbReference type="RefSeq" id="XP_066657247.1">
    <property type="nucleotide sequence ID" value="XM_066802519.1"/>
</dbReference>
<organism evidence="2 3">
    <name type="scientific">Phyllosticta citribraziliensis</name>
    <dbReference type="NCBI Taxonomy" id="989973"/>
    <lineage>
        <taxon>Eukaryota</taxon>
        <taxon>Fungi</taxon>
        <taxon>Dikarya</taxon>
        <taxon>Ascomycota</taxon>
        <taxon>Pezizomycotina</taxon>
        <taxon>Dothideomycetes</taxon>
        <taxon>Dothideomycetes incertae sedis</taxon>
        <taxon>Botryosphaeriales</taxon>
        <taxon>Phyllostictaceae</taxon>
        <taxon>Phyllosticta</taxon>
    </lineage>
</organism>
<evidence type="ECO:0000313" key="2">
    <source>
        <dbReference type="EMBL" id="KAK7539976.1"/>
    </source>
</evidence>
<evidence type="ECO:0000256" key="1">
    <source>
        <dbReference type="SAM" id="MobiDB-lite"/>
    </source>
</evidence>
<feature type="compositionally biased region" description="Polar residues" evidence="1">
    <location>
        <begin position="14"/>
        <end position="23"/>
    </location>
</feature>
<proteinExistence type="predicted"/>
<evidence type="ECO:0000313" key="3">
    <source>
        <dbReference type="Proteomes" id="UP001360953"/>
    </source>
</evidence>
<dbReference type="GeneID" id="92035425"/>
<gene>
    <name evidence="2" type="ORF">J3D65DRAFT_657500</name>
</gene>
<dbReference type="EMBL" id="JBBPEH010000004">
    <property type="protein sequence ID" value="KAK7539976.1"/>
    <property type="molecule type" value="Genomic_DNA"/>
</dbReference>
<reference evidence="2 3" key="1">
    <citation type="submission" date="2024-04" db="EMBL/GenBank/DDBJ databases">
        <title>Phyllosticta paracitricarpa is synonymous to the EU quarantine fungus P. citricarpa based on phylogenomic analyses.</title>
        <authorList>
            <consortium name="Lawrence Berkeley National Laboratory"/>
            <person name="Van ingen-buijs V.A."/>
            <person name="Van westerhoven A.C."/>
            <person name="Haridas S."/>
            <person name="Skiadas P."/>
            <person name="Martin F."/>
            <person name="Groenewald J.Z."/>
            <person name="Crous P.W."/>
            <person name="Seidl M.F."/>
        </authorList>
    </citation>
    <scope>NUCLEOTIDE SEQUENCE [LARGE SCALE GENOMIC DNA]</scope>
    <source>
        <strain evidence="2 3">CPC 17464</strain>
    </source>
</reference>
<dbReference type="Proteomes" id="UP001360953">
    <property type="component" value="Unassembled WGS sequence"/>
</dbReference>
<feature type="region of interest" description="Disordered" evidence="1">
    <location>
        <begin position="1"/>
        <end position="58"/>
    </location>
</feature>
<sequence length="459" mass="52775">MDAFSRLSDFLKSPRQTHSSRGSSVPFHSVRDDALSEITDGYASDPDTTPSSQLERTTRRMRRMEETMIAMSNELDEARMLNEKQSKAIRTLRAASTRNSTEVDALKEVIVNERARFKASQNELVDRLRKVQGQLDSATLDLRKAQISTFKQAQTEWLPEDDSKIRDDLSQIYKDIRSWAKTYGDSGTSCASKFRRLDEKTQREFGAKVGRVSSLSNIDEIEMMKHPFIVLAALLSEFLRHLVFRNPFFWLNDGSQKSLHGKFYDIFLKMCTAFGFAVLTRNRIDRVTEAHAWRTQLSRFVFKNGGHRNMDQPISGSLRSEKEAEEFHSTMANIFLRSSAAFMMKDLYENEQDNRKQDLCMLVTRAANVYGRLQTQRVYYSWMEPADLIGVDFFIASPYLRADRLHKIDEDEGETTMDGARVKIVLSPVVLAHGNSHGEDYERHRVIAKAVVYLEDSQL</sequence>
<comment type="caution">
    <text evidence="2">The sequence shown here is derived from an EMBL/GenBank/DDBJ whole genome shotgun (WGS) entry which is preliminary data.</text>
</comment>
<accession>A0ABR1LXS0</accession>
<protein>
    <submittedName>
        <fullName evidence="2">Uncharacterized protein</fullName>
    </submittedName>
</protein>
<keyword evidence="3" id="KW-1185">Reference proteome</keyword>
<name>A0ABR1LXS0_9PEZI</name>